<evidence type="ECO:0000313" key="1">
    <source>
        <dbReference type="EMBL" id="MBI1683467.1"/>
    </source>
</evidence>
<evidence type="ECO:0000313" key="2">
    <source>
        <dbReference type="Proteomes" id="UP000639859"/>
    </source>
</evidence>
<proteinExistence type="predicted"/>
<sequence length="71" mass="7849">MPKYAFRFDVGHRKFRALGTLAFRDDAEAIAAFAALDAEGMAAELWRPDRKRVLATKLANGTTIVVDQAKP</sequence>
<accession>A0ABS0SXV7</accession>
<dbReference type="EMBL" id="JADWOX010000003">
    <property type="protein sequence ID" value="MBI1683467.1"/>
    <property type="molecule type" value="Genomic_DNA"/>
</dbReference>
<keyword evidence="2" id="KW-1185">Reference proteome</keyword>
<dbReference type="RefSeq" id="WP_198575392.1">
    <property type="nucleotide sequence ID" value="NZ_JADWOX010000003.1"/>
</dbReference>
<name>A0ABS0SXV7_9CAUL</name>
<protein>
    <submittedName>
        <fullName evidence="1">Uncharacterized protein</fullName>
    </submittedName>
</protein>
<dbReference type="Proteomes" id="UP000639859">
    <property type="component" value="Unassembled WGS sequence"/>
</dbReference>
<gene>
    <name evidence="1" type="ORF">I4Q42_07300</name>
</gene>
<comment type="caution">
    <text evidence="1">The sequence shown here is derived from an EMBL/GenBank/DDBJ whole genome shotgun (WGS) entry which is preliminary data.</text>
</comment>
<reference evidence="1 2" key="1">
    <citation type="submission" date="2020-11" db="EMBL/GenBank/DDBJ databases">
        <title>genome sequence of strain KACC 18849.</title>
        <authorList>
            <person name="Gao J."/>
            <person name="Zhang X."/>
        </authorList>
    </citation>
    <scope>NUCLEOTIDE SEQUENCE [LARGE SCALE GENOMIC DNA]</scope>
    <source>
        <strain evidence="1 2">KACC 18849</strain>
    </source>
</reference>
<organism evidence="1 2">
    <name type="scientific">Caulobacter hibisci</name>
    <dbReference type="NCBI Taxonomy" id="2035993"/>
    <lineage>
        <taxon>Bacteria</taxon>
        <taxon>Pseudomonadati</taxon>
        <taxon>Pseudomonadota</taxon>
        <taxon>Alphaproteobacteria</taxon>
        <taxon>Caulobacterales</taxon>
        <taxon>Caulobacteraceae</taxon>
        <taxon>Caulobacter</taxon>
    </lineage>
</organism>